<dbReference type="OrthoDB" id="1682325at2"/>
<name>A0A923HS05_9FIRM</name>
<dbReference type="EMBL" id="WJBD01000001">
    <property type="protein sequence ID" value="MBC3886742.1"/>
    <property type="molecule type" value="Genomic_DNA"/>
</dbReference>
<proteinExistence type="predicted"/>
<evidence type="ECO:0000313" key="2">
    <source>
        <dbReference type="Proteomes" id="UP000616595"/>
    </source>
</evidence>
<dbReference type="RefSeq" id="WP_148565381.1">
    <property type="nucleotide sequence ID" value="NZ_RXYA01000001.1"/>
</dbReference>
<reference evidence="1" key="1">
    <citation type="submission" date="2019-10" db="EMBL/GenBank/DDBJ databases">
        <authorList>
            <person name="Ross D.E."/>
            <person name="Gulliver D."/>
        </authorList>
    </citation>
    <scope>NUCLEOTIDE SEQUENCE</scope>
    <source>
        <strain evidence="1">DER-2019</strain>
    </source>
</reference>
<sequence length="130" mass="14350">MSKSETFAKFDNGQFVIPNCKREFGDIPWTKHPKFEGVELNHLVTAQDTDGQFSYDLVQIAPNKSIKNHTHEKQLETHQVVGGSETCINAGTRIEYETGIISIMPAGIEHAVTAGADGLYLFAKFFSASC</sequence>
<dbReference type="AlphaFoldDB" id="A0A923HS05"/>
<reference evidence="1" key="2">
    <citation type="submission" date="2020-10" db="EMBL/GenBank/DDBJ databases">
        <title>Comparative genomics of the Acetobacterium genus.</title>
        <authorList>
            <person name="Marshall C."/>
            <person name="May H."/>
            <person name="Norman S."/>
        </authorList>
    </citation>
    <scope>NUCLEOTIDE SEQUENCE</scope>
    <source>
        <strain evidence="1">DER-2019</strain>
    </source>
</reference>
<dbReference type="Gene3D" id="2.60.120.10">
    <property type="entry name" value="Jelly Rolls"/>
    <property type="match status" value="1"/>
</dbReference>
<evidence type="ECO:0000313" key="1">
    <source>
        <dbReference type="EMBL" id="MBC3886742.1"/>
    </source>
</evidence>
<keyword evidence="2" id="KW-1185">Reference proteome</keyword>
<dbReference type="InterPro" id="IPR011051">
    <property type="entry name" value="RmlC_Cupin_sf"/>
</dbReference>
<gene>
    <name evidence="1" type="ORF">GH810_00220</name>
</gene>
<accession>A0A923HS05</accession>
<dbReference type="SUPFAM" id="SSF51182">
    <property type="entry name" value="RmlC-like cupins"/>
    <property type="match status" value="1"/>
</dbReference>
<comment type="caution">
    <text evidence="1">The sequence shown here is derived from an EMBL/GenBank/DDBJ whole genome shotgun (WGS) entry which is preliminary data.</text>
</comment>
<protein>
    <submittedName>
        <fullName evidence="1">Cupin</fullName>
    </submittedName>
</protein>
<organism evidence="1 2">
    <name type="scientific">Acetobacterium paludosum</name>
    <dbReference type="NCBI Taxonomy" id="52693"/>
    <lineage>
        <taxon>Bacteria</taxon>
        <taxon>Bacillati</taxon>
        <taxon>Bacillota</taxon>
        <taxon>Clostridia</taxon>
        <taxon>Eubacteriales</taxon>
        <taxon>Eubacteriaceae</taxon>
        <taxon>Acetobacterium</taxon>
    </lineage>
</organism>
<dbReference type="Proteomes" id="UP000616595">
    <property type="component" value="Unassembled WGS sequence"/>
</dbReference>
<dbReference type="InterPro" id="IPR014710">
    <property type="entry name" value="RmlC-like_jellyroll"/>
</dbReference>